<reference evidence="4 5" key="1">
    <citation type="submission" date="2022-03" db="EMBL/GenBank/DDBJ databases">
        <title>Novel taxa within the pig intestine.</title>
        <authorList>
            <person name="Wylensek D."/>
            <person name="Bishof K."/>
            <person name="Afrizal A."/>
            <person name="Clavel T."/>
        </authorList>
    </citation>
    <scope>NUCLEOTIDE SEQUENCE [LARGE SCALE GENOMIC DNA]</scope>
    <source>
        <strain evidence="4 5">CLA-KB-P66</strain>
    </source>
</reference>
<proteinExistence type="predicted"/>
<dbReference type="RefSeq" id="WP_370396848.1">
    <property type="nucleotide sequence ID" value="NZ_JALBUT010000004.1"/>
</dbReference>
<dbReference type="SMART" id="SM01120">
    <property type="entry name" value="Dak2"/>
    <property type="match status" value="1"/>
</dbReference>
<evidence type="ECO:0000259" key="3">
    <source>
        <dbReference type="PROSITE" id="PS51480"/>
    </source>
</evidence>
<dbReference type="PANTHER" id="PTHR28629">
    <property type="entry name" value="TRIOKINASE/FMN CYCLASE"/>
    <property type="match status" value="1"/>
</dbReference>
<evidence type="ECO:0000313" key="4">
    <source>
        <dbReference type="EMBL" id="MDX8415400.1"/>
    </source>
</evidence>
<gene>
    <name evidence="4" type="ORF">MOX91_04300</name>
</gene>
<dbReference type="EMBL" id="JALBUT010000004">
    <property type="protein sequence ID" value="MDX8415400.1"/>
    <property type="molecule type" value="Genomic_DNA"/>
</dbReference>
<keyword evidence="5" id="KW-1185">Reference proteome</keyword>
<evidence type="ECO:0000313" key="5">
    <source>
        <dbReference type="Proteomes" id="UP001275932"/>
    </source>
</evidence>
<dbReference type="InterPro" id="IPR036117">
    <property type="entry name" value="DhaL_dom_sf"/>
</dbReference>
<dbReference type="InterPro" id="IPR004007">
    <property type="entry name" value="DhaL_dom"/>
</dbReference>
<dbReference type="PANTHER" id="PTHR28629:SF4">
    <property type="entry name" value="TRIOKINASE_FMN CYCLASE"/>
    <property type="match status" value="1"/>
</dbReference>
<protein>
    <submittedName>
        <fullName evidence="4">DAK2 domain-containing protein</fullName>
    </submittedName>
</protein>
<dbReference type="Proteomes" id="UP001275932">
    <property type="component" value="Unassembled WGS sequence"/>
</dbReference>
<dbReference type="Gene3D" id="1.25.40.340">
    <property type="match status" value="1"/>
</dbReference>
<dbReference type="SUPFAM" id="SSF101473">
    <property type="entry name" value="DhaL-like"/>
    <property type="match status" value="1"/>
</dbReference>
<comment type="caution">
    <text evidence="4">The sequence shown here is derived from an EMBL/GenBank/DDBJ whole genome shotgun (WGS) entry which is preliminary data.</text>
</comment>
<evidence type="ECO:0000256" key="1">
    <source>
        <dbReference type="ARBA" id="ARBA00022679"/>
    </source>
</evidence>
<accession>A0ABU4WFQ6</accession>
<keyword evidence="1" id="KW-0808">Transferase</keyword>
<dbReference type="PROSITE" id="PS51480">
    <property type="entry name" value="DHAL"/>
    <property type="match status" value="1"/>
</dbReference>
<dbReference type="Pfam" id="PF02734">
    <property type="entry name" value="Dak2"/>
    <property type="match status" value="1"/>
</dbReference>
<feature type="domain" description="DhaL" evidence="3">
    <location>
        <begin position="5"/>
        <end position="200"/>
    </location>
</feature>
<keyword evidence="2" id="KW-0418">Kinase</keyword>
<name>A0ABU4WFQ6_9BACT</name>
<evidence type="ECO:0000256" key="2">
    <source>
        <dbReference type="ARBA" id="ARBA00022777"/>
    </source>
</evidence>
<dbReference type="InterPro" id="IPR050861">
    <property type="entry name" value="Dihydroxyacetone_Kinase"/>
</dbReference>
<sequence length="203" mass="21011">MLTLEKLKAMFALAAKVITENEEYLSKLDAACGDGDHGVAIKGAINAANDAIQAGMDLKSTLFDAGFAAMSHSNGSTSSIYGSLLMGVSDGIKDGAESLSAQELASAFKTGLESMRSTVKGDVGDKTVFDALIPAIEAMQGANSVLEALEKASNAAKEGAQNTAKLQAKFGRARNLGEKSIGTLDPGAVSNSMIFEAFFNAYK</sequence>
<organism evidence="4 5">
    <name type="scientific">Intestinicryptomonas porci</name>
    <dbReference type="NCBI Taxonomy" id="2926320"/>
    <lineage>
        <taxon>Bacteria</taxon>
        <taxon>Pseudomonadati</taxon>
        <taxon>Verrucomicrobiota</taxon>
        <taxon>Opitutia</taxon>
        <taxon>Opitutales</taxon>
        <taxon>Intestinicryptomonaceae</taxon>
        <taxon>Intestinicryptomonas</taxon>
    </lineage>
</organism>